<sequence>MKQIFKYCYLIMALLLIAGKGAYAQTAKTKKILVIGVDGIINTAIDYAATPGIHDLISNASYSMNGYGGIPAYTSSGWATLLTGVSADKHGVNTNLSFAGNKFSQYPSVVSRIKSGAPSIVIASVVRTAEINTLLNQSADQKFQYGTDDDVYKKSLEMVKQANMGAVFVQFSSPADVGASVGFQLRKAAYVLAIQKIDEYVTGLSAAIKARATYASEDWDIFFASTHGGTESGVPQSNTPDEINVPVILSGSELDKKELVGATLAPRENADNILKLNKASSGERTYVRVPIKGTPLQGMNKFTIETWVKADVNDSDPSIIGDKNWDSGGLPGFTICRSGTSWKINIANQKSERYDIGSSKALEDGNWHHLAVTFDKTKTCAVYQDGVKVNESALTYKDADNMASPYDYLCLGQDGTQVYSGGAPNWAGSFNEVRIWTDVLSAETIQKYMYLRNIENSDHPNKASLNLYLKMDDVQGTVVKDYSGKGRNGELIGPASERHPYYPIGLTDVSVNILSHLGMRADGSWGLEGSVLKSNLPYRLFKAN</sequence>
<dbReference type="Pfam" id="PF13385">
    <property type="entry name" value="Laminin_G_3"/>
    <property type="match status" value="1"/>
</dbReference>
<dbReference type="Gene3D" id="2.60.120.200">
    <property type="match status" value="1"/>
</dbReference>
<organism evidence="5 6">
    <name type="scientific">Mucilaginibacter oryzae</name>
    <dbReference type="NCBI Taxonomy" id="468058"/>
    <lineage>
        <taxon>Bacteria</taxon>
        <taxon>Pseudomonadati</taxon>
        <taxon>Bacteroidota</taxon>
        <taxon>Sphingobacteriia</taxon>
        <taxon>Sphingobacteriales</taxon>
        <taxon>Sphingobacteriaceae</taxon>
        <taxon>Mucilaginibacter</taxon>
    </lineage>
</organism>
<dbReference type="Pfam" id="PF01663">
    <property type="entry name" value="Phosphodiest"/>
    <property type="match status" value="1"/>
</dbReference>
<dbReference type="EMBL" id="QGHA01000012">
    <property type="protein sequence ID" value="PWK72543.1"/>
    <property type="molecule type" value="Genomic_DNA"/>
</dbReference>
<dbReference type="Gene3D" id="3.40.720.10">
    <property type="entry name" value="Alkaline Phosphatase, subunit A"/>
    <property type="match status" value="1"/>
</dbReference>
<dbReference type="InterPro" id="IPR017850">
    <property type="entry name" value="Alkaline_phosphatase_core_sf"/>
</dbReference>
<dbReference type="InterPro" id="IPR006558">
    <property type="entry name" value="LamG-like"/>
</dbReference>
<feature type="domain" description="LamG-like jellyroll fold" evidence="4">
    <location>
        <begin position="300"/>
        <end position="443"/>
    </location>
</feature>
<protein>
    <submittedName>
        <fullName evidence="5">Type I phosphodiesterase/nucleotide pyrophosphatase</fullName>
    </submittedName>
</protein>
<dbReference type="AlphaFoldDB" id="A0A316H2N3"/>
<feature type="chain" id="PRO_5016466199" evidence="3">
    <location>
        <begin position="25"/>
        <end position="544"/>
    </location>
</feature>
<dbReference type="InterPro" id="IPR013320">
    <property type="entry name" value="ConA-like_dom_sf"/>
</dbReference>
<dbReference type="Proteomes" id="UP000245678">
    <property type="component" value="Unassembled WGS sequence"/>
</dbReference>
<evidence type="ECO:0000313" key="6">
    <source>
        <dbReference type="Proteomes" id="UP000245678"/>
    </source>
</evidence>
<keyword evidence="1 3" id="KW-0732">Signal</keyword>
<reference evidence="5 6" key="1">
    <citation type="submission" date="2018-05" db="EMBL/GenBank/DDBJ databases">
        <title>Genomic Encyclopedia of Archaeal and Bacterial Type Strains, Phase II (KMG-II): from individual species to whole genera.</title>
        <authorList>
            <person name="Goeker M."/>
        </authorList>
    </citation>
    <scope>NUCLEOTIDE SEQUENCE [LARGE SCALE GENOMIC DNA]</scope>
    <source>
        <strain evidence="5 6">DSM 19975</strain>
    </source>
</reference>
<evidence type="ECO:0000259" key="4">
    <source>
        <dbReference type="SMART" id="SM00560"/>
    </source>
</evidence>
<feature type="signal peptide" evidence="3">
    <location>
        <begin position="1"/>
        <end position="24"/>
    </location>
</feature>
<dbReference type="GO" id="GO:0005975">
    <property type="term" value="P:carbohydrate metabolic process"/>
    <property type="evidence" value="ECO:0007669"/>
    <property type="project" value="UniProtKB-ARBA"/>
</dbReference>
<comment type="caution">
    <text evidence="5">The sequence shown here is derived from an EMBL/GenBank/DDBJ whole genome shotgun (WGS) entry which is preliminary data.</text>
</comment>
<evidence type="ECO:0000256" key="2">
    <source>
        <dbReference type="ARBA" id="ARBA00023157"/>
    </source>
</evidence>
<dbReference type="SUPFAM" id="SSF49899">
    <property type="entry name" value="Concanavalin A-like lectins/glucanases"/>
    <property type="match status" value="1"/>
</dbReference>
<dbReference type="SMART" id="SM00560">
    <property type="entry name" value="LamGL"/>
    <property type="match status" value="1"/>
</dbReference>
<evidence type="ECO:0000256" key="1">
    <source>
        <dbReference type="ARBA" id="ARBA00022729"/>
    </source>
</evidence>
<accession>A0A316H2N3</accession>
<gene>
    <name evidence="5" type="ORF">LX99_04401</name>
</gene>
<name>A0A316H2N3_9SPHI</name>
<keyword evidence="2" id="KW-1015">Disulfide bond</keyword>
<proteinExistence type="predicted"/>
<dbReference type="GO" id="GO:0004553">
    <property type="term" value="F:hydrolase activity, hydrolyzing O-glycosyl compounds"/>
    <property type="evidence" value="ECO:0007669"/>
    <property type="project" value="UniProtKB-ARBA"/>
</dbReference>
<evidence type="ECO:0000313" key="5">
    <source>
        <dbReference type="EMBL" id="PWK72543.1"/>
    </source>
</evidence>
<dbReference type="InterPro" id="IPR002591">
    <property type="entry name" value="Phosphodiest/P_Trfase"/>
</dbReference>
<dbReference type="SUPFAM" id="SSF53649">
    <property type="entry name" value="Alkaline phosphatase-like"/>
    <property type="match status" value="1"/>
</dbReference>
<dbReference type="RefSeq" id="WP_109609743.1">
    <property type="nucleotide sequence ID" value="NZ_QGHA01000012.1"/>
</dbReference>
<evidence type="ECO:0000256" key="3">
    <source>
        <dbReference type="SAM" id="SignalP"/>
    </source>
</evidence>
<keyword evidence="6" id="KW-1185">Reference proteome</keyword>